<feature type="compositionally biased region" description="Acidic residues" evidence="1">
    <location>
        <begin position="427"/>
        <end position="442"/>
    </location>
</feature>
<dbReference type="EMBL" id="ML121585">
    <property type="protein sequence ID" value="RPB19718.1"/>
    <property type="molecule type" value="Genomic_DNA"/>
</dbReference>
<sequence length="514" mass="59082">MANFDSLKDWLARNPDAEVVEAPSAYDSAYDPDAASIIHSSKERTNYIKQGTEYAGEQLKLATEIADKYTTTAFKNLRRSVLQTIMSDGGPNSAARKIRRQTITAVLGEEAWKDVESQYDIVGPAWDDAETVTRALGALELADSKTPHDEWAAWRQISPLSRLTFPDIPQRIQWLEKQGYITDCTSSSHEPGYFPTAVAWLYFGFLFILAFWAIKWLCDKFIGAWDRIRYGEFSEEFEATPPKNRRRKIVKKPTKDIKRPVQYNLEYYKTVEDEVMPKAMKSVIVVQNSRQGNKRARFRPEPEVYYSDDSQYTENEDRAQNNYIKESENQYSTDSNNEYDENGSEAQEDYYDEEEGYWYEDEEYRGAEDQLEAETVPPRQIVEPFQSGNSSYRFEYPTDTEDTENDPDTNMETEMETETENYSAQDKEEDVYTNANEEEDGFGDGADYSIIEEEAPKTHTAKFKIKSVQQSRRYQSKAPVAKAGPTSKAPGHAPTKPLTKASQVQQAVPLRKRR</sequence>
<organism evidence="3 4">
    <name type="scientific">Terfezia boudieri ATCC MYA-4762</name>
    <dbReference type="NCBI Taxonomy" id="1051890"/>
    <lineage>
        <taxon>Eukaryota</taxon>
        <taxon>Fungi</taxon>
        <taxon>Dikarya</taxon>
        <taxon>Ascomycota</taxon>
        <taxon>Pezizomycotina</taxon>
        <taxon>Pezizomycetes</taxon>
        <taxon>Pezizales</taxon>
        <taxon>Pezizaceae</taxon>
        <taxon>Terfezia</taxon>
    </lineage>
</organism>
<dbReference type="Proteomes" id="UP000267821">
    <property type="component" value="Unassembled WGS sequence"/>
</dbReference>
<keyword evidence="4" id="KW-1185">Reference proteome</keyword>
<dbReference type="InParanoid" id="A0A3N4LDD5"/>
<dbReference type="AlphaFoldDB" id="A0A3N4LDD5"/>
<keyword evidence="2" id="KW-0812">Transmembrane</keyword>
<keyword evidence="2" id="KW-1133">Transmembrane helix</keyword>
<feature type="region of interest" description="Disordered" evidence="1">
    <location>
        <begin position="294"/>
        <end position="350"/>
    </location>
</feature>
<feature type="compositionally biased region" description="Acidic residues" evidence="1">
    <location>
        <begin position="398"/>
        <end position="419"/>
    </location>
</feature>
<protein>
    <submittedName>
        <fullName evidence="3">Uncharacterized protein</fullName>
    </submittedName>
</protein>
<evidence type="ECO:0000313" key="3">
    <source>
        <dbReference type="EMBL" id="RPB19718.1"/>
    </source>
</evidence>
<reference evidence="3 4" key="1">
    <citation type="journal article" date="2018" name="Nat. Ecol. Evol.">
        <title>Pezizomycetes genomes reveal the molecular basis of ectomycorrhizal truffle lifestyle.</title>
        <authorList>
            <person name="Murat C."/>
            <person name="Payen T."/>
            <person name="Noel B."/>
            <person name="Kuo A."/>
            <person name="Morin E."/>
            <person name="Chen J."/>
            <person name="Kohler A."/>
            <person name="Krizsan K."/>
            <person name="Balestrini R."/>
            <person name="Da Silva C."/>
            <person name="Montanini B."/>
            <person name="Hainaut M."/>
            <person name="Levati E."/>
            <person name="Barry K.W."/>
            <person name="Belfiori B."/>
            <person name="Cichocki N."/>
            <person name="Clum A."/>
            <person name="Dockter R.B."/>
            <person name="Fauchery L."/>
            <person name="Guy J."/>
            <person name="Iotti M."/>
            <person name="Le Tacon F."/>
            <person name="Lindquist E.A."/>
            <person name="Lipzen A."/>
            <person name="Malagnac F."/>
            <person name="Mello A."/>
            <person name="Molinier V."/>
            <person name="Miyauchi S."/>
            <person name="Poulain J."/>
            <person name="Riccioni C."/>
            <person name="Rubini A."/>
            <person name="Sitrit Y."/>
            <person name="Splivallo R."/>
            <person name="Traeger S."/>
            <person name="Wang M."/>
            <person name="Zifcakova L."/>
            <person name="Wipf D."/>
            <person name="Zambonelli A."/>
            <person name="Paolocci F."/>
            <person name="Nowrousian M."/>
            <person name="Ottonello S."/>
            <person name="Baldrian P."/>
            <person name="Spatafora J.W."/>
            <person name="Henrissat B."/>
            <person name="Nagy L.G."/>
            <person name="Aury J.M."/>
            <person name="Wincker P."/>
            <person name="Grigoriev I.V."/>
            <person name="Bonfante P."/>
            <person name="Martin F.M."/>
        </authorList>
    </citation>
    <scope>NUCLEOTIDE SEQUENCE [LARGE SCALE GENOMIC DNA]</scope>
    <source>
        <strain evidence="3 4">ATCC MYA-4762</strain>
    </source>
</reference>
<evidence type="ECO:0000256" key="2">
    <source>
        <dbReference type="SAM" id="Phobius"/>
    </source>
</evidence>
<evidence type="ECO:0000256" key="1">
    <source>
        <dbReference type="SAM" id="MobiDB-lite"/>
    </source>
</evidence>
<accession>A0A3N4LDD5</accession>
<feature type="region of interest" description="Disordered" evidence="1">
    <location>
        <begin position="370"/>
        <end position="514"/>
    </location>
</feature>
<feature type="compositionally biased region" description="Polar residues" evidence="1">
    <location>
        <begin position="320"/>
        <end position="336"/>
    </location>
</feature>
<keyword evidence="2" id="KW-0472">Membrane</keyword>
<dbReference type="OrthoDB" id="5394371at2759"/>
<proteinExistence type="predicted"/>
<evidence type="ECO:0000313" key="4">
    <source>
        <dbReference type="Proteomes" id="UP000267821"/>
    </source>
</evidence>
<gene>
    <name evidence="3" type="ORF">L211DRAFT_594851</name>
</gene>
<name>A0A3N4LDD5_9PEZI</name>
<feature type="transmembrane region" description="Helical" evidence="2">
    <location>
        <begin position="193"/>
        <end position="214"/>
    </location>
</feature>
<feature type="compositionally biased region" description="Acidic residues" evidence="1">
    <location>
        <begin position="337"/>
        <end position="350"/>
    </location>
</feature>